<evidence type="ECO:0000256" key="1">
    <source>
        <dbReference type="SAM" id="Phobius"/>
    </source>
</evidence>
<keyword evidence="1" id="KW-0812">Transmembrane</keyword>
<organism evidence="2 3">
    <name type="scientific">Aureobasidium namibiae CBS 147.97</name>
    <dbReference type="NCBI Taxonomy" id="1043004"/>
    <lineage>
        <taxon>Eukaryota</taxon>
        <taxon>Fungi</taxon>
        <taxon>Dikarya</taxon>
        <taxon>Ascomycota</taxon>
        <taxon>Pezizomycotina</taxon>
        <taxon>Dothideomycetes</taxon>
        <taxon>Dothideomycetidae</taxon>
        <taxon>Dothideales</taxon>
        <taxon>Saccotheciaceae</taxon>
        <taxon>Aureobasidium</taxon>
    </lineage>
</organism>
<evidence type="ECO:0008006" key="4">
    <source>
        <dbReference type="Google" id="ProtNLM"/>
    </source>
</evidence>
<protein>
    <recommendedName>
        <fullName evidence="4">MARVEL domain-containing protein</fullName>
    </recommendedName>
</protein>
<dbReference type="EMBL" id="KL584731">
    <property type="protein sequence ID" value="KEQ68336.1"/>
    <property type="molecule type" value="Genomic_DNA"/>
</dbReference>
<evidence type="ECO:0000313" key="2">
    <source>
        <dbReference type="EMBL" id="KEQ68336.1"/>
    </source>
</evidence>
<gene>
    <name evidence="2" type="ORF">M436DRAFT_23180</name>
</gene>
<dbReference type="STRING" id="1043004.A0A074X109"/>
<dbReference type="OrthoDB" id="5342507at2759"/>
<evidence type="ECO:0000313" key="3">
    <source>
        <dbReference type="Proteomes" id="UP000027730"/>
    </source>
</evidence>
<feature type="non-terminal residue" evidence="2">
    <location>
        <position position="1"/>
    </location>
</feature>
<reference evidence="2 3" key="1">
    <citation type="journal article" date="2014" name="BMC Genomics">
        <title>Genome sequencing of four Aureobasidium pullulans varieties: biotechnological potential, stress tolerance, and description of new species.</title>
        <authorList>
            <person name="Gostin Ar C."/>
            <person name="Ohm R.A."/>
            <person name="Kogej T."/>
            <person name="Sonjak S."/>
            <person name="Turk M."/>
            <person name="Zajc J."/>
            <person name="Zalar P."/>
            <person name="Grube M."/>
            <person name="Sun H."/>
            <person name="Han J."/>
            <person name="Sharma A."/>
            <person name="Chiniquy J."/>
            <person name="Ngan C.Y."/>
            <person name="Lipzen A."/>
            <person name="Barry K."/>
            <person name="Grigoriev I.V."/>
            <person name="Gunde-Cimerman N."/>
        </authorList>
    </citation>
    <scope>NUCLEOTIDE SEQUENCE [LARGE SCALE GENOMIC DNA]</scope>
    <source>
        <strain evidence="2 3">CBS 147.97</strain>
    </source>
</reference>
<feature type="non-terminal residue" evidence="2">
    <location>
        <position position="162"/>
    </location>
</feature>
<feature type="transmembrane region" description="Helical" evidence="1">
    <location>
        <begin position="138"/>
        <end position="159"/>
    </location>
</feature>
<accession>A0A074X109</accession>
<keyword evidence="3" id="KW-1185">Reference proteome</keyword>
<dbReference type="RefSeq" id="XP_013422507.1">
    <property type="nucleotide sequence ID" value="XM_013567053.1"/>
</dbReference>
<dbReference type="AlphaFoldDB" id="A0A074X109"/>
<keyword evidence="1" id="KW-0472">Membrane</keyword>
<feature type="transmembrane region" description="Helical" evidence="1">
    <location>
        <begin position="7"/>
        <end position="25"/>
    </location>
</feature>
<sequence>RIVQTTLYLLCLCAAGAIVGIYGYFLSYLTQHKLPISASSKAIEGISSAAVLYTLINAISTCFLGGHPVLAIISFILDTCFAGGFIAIAVLTRRSVSSCSGYLHTPLGSGVSYSTPPSRQDRAGRVPYLWFVCSLDKAGFAVSIVGIVILVTTAIMQLLRFR</sequence>
<dbReference type="Proteomes" id="UP000027730">
    <property type="component" value="Unassembled WGS sequence"/>
</dbReference>
<keyword evidence="1" id="KW-1133">Transmembrane helix</keyword>
<dbReference type="HOGENOM" id="CLU_1639391_0_0_1"/>
<proteinExistence type="predicted"/>
<name>A0A074X109_9PEZI</name>
<dbReference type="GeneID" id="25408098"/>
<feature type="transmembrane region" description="Helical" evidence="1">
    <location>
        <begin position="69"/>
        <end position="91"/>
    </location>
</feature>
<feature type="transmembrane region" description="Helical" evidence="1">
    <location>
        <begin position="45"/>
        <end position="64"/>
    </location>
</feature>